<keyword evidence="1 5" id="KW-0378">Hydrolase</keyword>
<dbReference type="Pfam" id="PF00271">
    <property type="entry name" value="Helicase_C"/>
    <property type="match status" value="1"/>
</dbReference>
<feature type="region of interest" description="Disordered" evidence="2">
    <location>
        <begin position="259"/>
        <end position="315"/>
    </location>
</feature>
<keyword evidence="5" id="KW-0347">Helicase</keyword>
<dbReference type="CDD" id="cd18793">
    <property type="entry name" value="SF2_C_SNF"/>
    <property type="match status" value="1"/>
</dbReference>
<keyword evidence="5" id="KW-0067">ATP-binding</keyword>
<feature type="domain" description="Helicase ATP-binding" evidence="3">
    <location>
        <begin position="539"/>
        <end position="731"/>
    </location>
</feature>
<reference evidence="5 6" key="1">
    <citation type="submission" date="2024-04" db="EMBL/GenBank/DDBJ databases">
        <title>draft genome sequnece of Paenibacillus filicis.</title>
        <authorList>
            <person name="Kim D.-U."/>
        </authorList>
    </citation>
    <scope>NUCLEOTIDE SEQUENCE [LARGE SCALE GENOMIC DNA]</scope>
    <source>
        <strain evidence="5 6">KACC14197</strain>
    </source>
</reference>
<dbReference type="InterPro" id="IPR000330">
    <property type="entry name" value="SNF2_N"/>
</dbReference>
<dbReference type="PROSITE" id="PS51194">
    <property type="entry name" value="HELICASE_CTER"/>
    <property type="match status" value="1"/>
</dbReference>
<dbReference type="RefSeq" id="WP_341417833.1">
    <property type="nucleotide sequence ID" value="NZ_JBBPCC010000016.1"/>
</dbReference>
<dbReference type="Gene3D" id="3.40.50.300">
    <property type="entry name" value="P-loop containing nucleotide triphosphate hydrolases"/>
    <property type="match status" value="1"/>
</dbReference>
<dbReference type="GO" id="GO:0004386">
    <property type="term" value="F:helicase activity"/>
    <property type="evidence" value="ECO:0007669"/>
    <property type="project" value="UniProtKB-KW"/>
</dbReference>
<dbReference type="SMART" id="SM00490">
    <property type="entry name" value="HELICc"/>
    <property type="match status" value="1"/>
</dbReference>
<dbReference type="PROSITE" id="PS51192">
    <property type="entry name" value="HELICASE_ATP_BIND_1"/>
    <property type="match status" value="1"/>
</dbReference>
<dbReference type="InterPro" id="IPR014001">
    <property type="entry name" value="Helicase_ATP-bd"/>
</dbReference>
<protein>
    <submittedName>
        <fullName evidence="5">DEAD/DEAH box helicase</fullName>
        <ecNumber evidence="5">3.6.4.-</ecNumber>
    </submittedName>
</protein>
<dbReference type="EMBL" id="JBBPCC010000016">
    <property type="protein sequence ID" value="MEK8130694.1"/>
    <property type="molecule type" value="Genomic_DNA"/>
</dbReference>
<dbReference type="CDD" id="cd18012">
    <property type="entry name" value="DEXQc_arch_SWI2_SNF2"/>
    <property type="match status" value="1"/>
</dbReference>
<dbReference type="InterPro" id="IPR049730">
    <property type="entry name" value="SNF2/RAD54-like_C"/>
</dbReference>
<dbReference type="Pfam" id="PF12419">
    <property type="entry name" value="DUF3670"/>
    <property type="match status" value="1"/>
</dbReference>
<dbReference type="PANTHER" id="PTHR10799">
    <property type="entry name" value="SNF2/RAD54 HELICASE FAMILY"/>
    <property type="match status" value="1"/>
</dbReference>
<evidence type="ECO:0000256" key="1">
    <source>
        <dbReference type="ARBA" id="ARBA00022801"/>
    </source>
</evidence>
<comment type="caution">
    <text evidence="5">The sequence shown here is derived from an EMBL/GenBank/DDBJ whole genome shotgun (WGS) entry which is preliminary data.</text>
</comment>
<dbReference type="InterPro" id="IPR022138">
    <property type="entry name" value="DUF3670"/>
</dbReference>
<dbReference type="InterPro" id="IPR001650">
    <property type="entry name" value="Helicase_C-like"/>
</dbReference>
<organism evidence="5 6">
    <name type="scientific">Paenibacillus filicis</name>
    <dbReference type="NCBI Taxonomy" id="669464"/>
    <lineage>
        <taxon>Bacteria</taxon>
        <taxon>Bacillati</taxon>
        <taxon>Bacillota</taxon>
        <taxon>Bacilli</taxon>
        <taxon>Bacillales</taxon>
        <taxon>Paenibacillaceae</taxon>
        <taxon>Paenibacillus</taxon>
    </lineage>
</organism>
<dbReference type="Gene3D" id="3.40.50.10810">
    <property type="entry name" value="Tandem AAA-ATPase domain"/>
    <property type="match status" value="1"/>
</dbReference>
<name>A0ABU9DPQ0_9BACL</name>
<accession>A0ABU9DPQ0</accession>
<sequence>MDTITDTTAIGVHIRWAQQDGFFLWGTRYNNGICDAQDLRDWMFAWHAPSFYGSFIEVTEASGVEGLFLPALDALDYLAAPATVYHQKLEFTRELAELTKLAAPIRDALSAGRFMPDFAKWKNGELGWKLELPERAAAWASAPLAQQWMERLVPLWIEADGVMREHLARLERSFPLFRRGQTSPDVWMDEEDWLISIGWQSDGTPFRTCLKLEEPSAPGGDWPLRVILQDRSAKESIVELPAHLVQAWAEEGQDRADLTAVGSSDEDVSIDTAGDTDLSGIQDASVRPDRNGQQEANSTRRWPGTDSVPAEWRPHLDRAARDTAKWTRMAPWLAAEPSGALRSELPADEAWQLLTTGSLRLMEAGYSVFLPAWWERIRKWRPRLKAKIKSSVGTGPQSILGLNQLMRFDWKIALGDLELTEEEFRELLAQNRKLIQIRGQWVQLDPAHLEQLQQVMNKVQKKQGLTLRDVLELHLLGSSEGEEDKDFHRSLDMEVELNEQLQELVELLNHTKRPPLLEPPASFRGTLRPYQLEGISWLLFLRQCGLGGCLADDMGLGKTIQMITYLLHLREQRQAAAEVEAEAFAEVNDGRTSAETPQDQDQVPAAPSLLVCPTSVLGNWQKELQRFAPDLRVHLHYGPSRTKGSAFEAIASSCDIVLTTYTLSHLDETELGAIEWEAICLDEAQNIKNAYTKQASSIRTLQARHRIALTGTPIENRLTELWSIFDFLNPGYLGTLRDFTQRYVNAIERTQDAELIAKVQRLIRPFLLRRVKKDPSIQLDLPDKYEYKSYISLTAEQATLYETYIRDMFERLDKLSTMERRGLILAALTKLKQICNHPGLAGGSGTAISRLDWRQRSNKVERLLEMVQELRQEGDKCLIFTQFVETGHLLQRALTEEFGGHVPFLHGGTAKAERDRMIDAFQSGDAPTEDESGIFLLSLKAGGTGLNLTAANHVFHFDRWWNPAVENQATDRAFRIGQTRQVQVHKFVTLGTLEERIDEMIDRKLGLSQQIVGTGEQWITELSTDDLKDLFALRSEWVD</sequence>
<dbReference type="SMART" id="SM00487">
    <property type="entry name" value="DEXDc"/>
    <property type="match status" value="1"/>
</dbReference>
<dbReference type="GO" id="GO:0016787">
    <property type="term" value="F:hydrolase activity"/>
    <property type="evidence" value="ECO:0007669"/>
    <property type="project" value="UniProtKB-KW"/>
</dbReference>
<evidence type="ECO:0000313" key="5">
    <source>
        <dbReference type="EMBL" id="MEK8130694.1"/>
    </source>
</evidence>
<dbReference type="Proteomes" id="UP001469365">
    <property type="component" value="Unassembled WGS sequence"/>
</dbReference>
<dbReference type="InterPro" id="IPR038718">
    <property type="entry name" value="SNF2-like_sf"/>
</dbReference>
<evidence type="ECO:0000313" key="6">
    <source>
        <dbReference type="Proteomes" id="UP001469365"/>
    </source>
</evidence>
<gene>
    <name evidence="5" type="ORF">WMW72_22560</name>
</gene>
<evidence type="ECO:0000259" key="4">
    <source>
        <dbReference type="PROSITE" id="PS51194"/>
    </source>
</evidence>
<proteinExistence type="predicted"/>
<keyword evidence="5" id="KW-0547">Nucleotide-binding</keyword>
<keyword evidence="6" id="KW-1185">Reference proteome</keyword>
<dbReference type="Pfam" id="PF00176">
    <property type="entry name" value="SNF2-rel_dom"/>
    <property type="match status" value="1"/>
</dbReference>
<evidence type="ECO:0000256" key="2">
    <source>
        <dbReference type="SAM" id="MobiDB-lite"/>
    </source>
</evidence>
<dbReference type="SUPFAM" id="SSF52540">
    <property type="entry name" value="P-loop containing nucleoside triphosphate hydrolases"/>
    <property type="match status" value="2"/>
</dbReference>
<dbReference type="InterPro" id="IPR027417">
    <property type="entry name" value="P-loop_NTPase"/>
</dbReference>
<evidence type="ECO:0000259" key="3">
    <source>
        <dbReference type="PROSITE" id="PS51192"/>
    </source>
</evidence>
<dbReference type="EC" id="3.6.4.-" evidence="5"/>
<feature type="domain" description="Helicase C-terminal" evidence="4">
    <location>
        <begin position="859"/>
        <end position="1019"/>
    </location>
</feature>